<proteinExistence type="predicted"/>
<keyword evidence="3" id="KW-0862">Zinc</keyword>
<dbReference type="Proteomes" id="UP000242638">
    <property type="component" value="Unassembled WGS sequence"/>
</dbReference>
<evidence type="ECO:0000313" key="9">
    <source>
        <dbReference type="Ensembl" id="ENSPREP00000002018.1"/>
    </source>
</evidence>
<dbReference type="Gene3D" id="2.40.50.90">
    <property type="match status" value="5"/>
</dbReference>
<reference evidence="9" key="2">
    <citation type="submission" date="2025-08" db="UniProtKB">
        <authorList>
            <consortium name="Ensembl"/>
        </authorList>
    </citation>
    <scope>IDENTIFICATION</scope>
    <source>
        <strain evidence="9">Guanapo</strain>
    </source>
</reference>
<dbReference type="GeneTree" id="ENSGT00940000157559"/>
<dbReference type="SUPFAM" id="SSF63748">
    <property type="entry name" value="Tudor/PWWP/MBT"/>
    <property type="match status" value="5"/>
</dbReference>
<evidence type="ECO:0000313" key="10">
    <source>
        <dbReference type="Proteomes" id="UP000242638"/>
    </source>
</evidence>
<feature type="transmembrane region" description="Helical" evidence="6">
    <location>
        <begin position="209"/>
        <end position="240"/>
    </location>
</feature>
<evidence type="ECO:0000259" key="7">
    <source>
        <dbReference type="PROSITE" id="PS50089"/>
    </source>
</evidence>
<dbReference type="Bgee" id="ENSPREG00000001414">
    <property type="expression patterns" value="Expressed in caudal fin"/>
</dbReference>
<feature type="domain" description="Tudor" evidence="8">
    <location>
        <begin position="749"/>
        <end position="807"/>
    </location>
</feature>
<evidence type="ECO:0000256" key="6">
    <source>
        <dbReference type="SAM" id="Phobius"/>
    </source>
</evidence>
<feature type="compositionally biased region" description="Pro residues" evidence="5">
    <location>
        <begin position="899"/>
        <end position="916"/>
    </location>
</feature>
<dbReference type="OMA" id="HCAVKVP"/>
<evidence type="ECO:0000256" key="4">
    <source>
        <dbReference type="PROSITE-ProRule" id="PRU00175"/>
    </source>
</evidence>
<dbReference type="Gene3D" id="2.30.30.140">
    <property type="match status" value="5"/>
</dbReference>
<feature type="region of interest" description="Disordered" evidence="5">
    <location>
        <begin position="887"/>
        <end position="918"/>
    </location>
</feature>
<dbReference type="PROSITE" id="PS00518">
    <property type="entry name" value="ZF_RING_1"/>
    <property type="match status" value="1"/>
</dbReference>
<dbReference type="PROSITE" id="PS50304">
    <property type="entry name" value="TUDOR"/>
    <property type="match status" value="4"/>
</dbReference>
<keyword evidence="6" id="KW-0472">Membrane</keyword>
<keyword evidence="2 4" id="KW-0863">Zinc-finger</keyword>
<dbReference type="InterPro" id="IPR002999">
    <property type="entry name" value="Tudor"/>
</dbReference>
<evidence type="ECO:0000256" key="3">
    <source>
        <dbReference type="ARBA" id="ARBA00022833"/>
    </source>
</evidence>
<sequence length="1310" mass="146887">MDKGDSPSAAICKLCGNAFKLPEDKTDGNLPRILACGHIFCTNCLVSIECESAIRCPDCEVKSPVWFFPEADTTLLLANRKDTQFYQLKKMETHFPSGRAVVSHVQERIKALEIAMQMAREIRRVPFLEQYCILDKVRGLMAFENLHGWSPFLDSFVMFCLFVFQHMISSLFNFFFFFFFFLFFLFQCNQAGSGKPPIRRLHQKLFKETFLGIVHSALCLVEFYSGTFLGCSALVTHWVVVTHVVNPSHFYVRYVAEKKESEVLSRKINELCVGEGCQFTLGDTMERGSMIFVKWKDVVWCRATVVEVFLKSCVKAVKACPVTQLASLRVFFPDYGFTKSITIQSYVGLRSDSGSVNNHLRKVAESVNVELNNFAPQAVRCSLKDLVPYNLTEGWSEEAKAEFCCVVGSAAVEMRPLGQDKDSLLVDLRKAPMEQSTDVPISVREYLVFIEVARFYSPVTLGRKPLMYYPPVYPEASTELDAVVSHINSLSDFYIQLVDNMESLLLSAKLQDYYNALKDDELRVYCPVIGQACVARFEDKLWYRAQVISHPGGRKVEVRYVDFGNKQVLSVSDLRKIKDEFFALPAMAVHCCLADVSPLDGESWSEACTKRFISLAHQQLVTVKAKGADCGFSFGNFPFLVPNLYFRIKNKKPSRPDSTVWDPPLDLGAAAAKAEASGRVSVEEQNDDPVELQPQLKLPDERKDLKVMVTHVNSPSSFYVRLTNSDPQLKRICELVKQECALMEPQEVVWKADMYCAANINGVWERGRICSDVTSSNTAEVRRCDHGNKVKIHVSNLYPLPSSLIGSLAMECTLNDIRPTGGRSTWTDTACDLISYYLTGASALMTIKETDEHPLPVTLSCSNRMGEYISIADFLVDEGLAFRERKPNCEKEKSNSPPSVSPFPPTQPASTPPKPFPRSIITAEKVKTSMYNPPELPCPGHILINVSAIGDDGVIYARTQSAGKLQRSLRMRIQKSIKTLPRQKPYTWKLVQGCAVIGPDMLWYRGQLLELLGGHVKVQYVDYGLVENIPVVHVYPMLLCVEVPQLCIPCQLFGINPVGGKWQRDGVALMREVLLNRSCVFVLQALPAEPRGAVAVEIFLDGMSLSRILCHNEHASMDGALSTKKSLVVTPPASLLDVWDISTEEPVLGSFVSPNLPLEGEHFEVRLHCHIKCGPCLAEYSDGKYYRARLMKFTSIEPLMILVQHVDFGSDDSLPTSKLRQMPSELLLFPTRAIKVKVAGFKAPSVERRGDVLPYCPAWSVKAVMEMTDLLHNNITATVVVKPELKVQLYNEDRELVHLPLVNSGLAELD</sequence>
<dbReference type="PANTHER" id="PTHR16442:SF1">
    <property type="entry name" value="RING FINGER PROTEIN 17"/>
    <property type="match status" value="1"/>
</dbReference>
<feature type="domain" description="Tudor" evidence="8">
    <location>
        <begin position="1162"/>
        <end position="1229"/>
    </location>
</feature>
<dbReference type="SUPFAM" id="SSF57850">
    <property type="entry name" value="RING/U-box"/>
    <property type="match status" value="1"/>
</dbReference>
<dbReference type="FunFam" id="2.30.30.140:FF:000018">
    <property type="entry name" value="Serine/threonine-protein kinase 31"/>
    <property type="match status" value="1"/>
</dbReference>
<reference evidence="9" key="3">
    <citation type="submission" date="2025-09" db="UniProtKB">
        <authorList>
            <consortium name="Ensembl"/>
        </authorList>
    </citation>
    <scope>IDENTIFICATION</scope>
    <source>
        <strain evidence="9">Guanapo</strain>
    </source>
</reference>
<keyword evidence="6" id="KW-1133">Transmembrane helix</keyword>
<dbReference type="Gene3D" id="3.30.40.10">
    <property type="entry name" value="Zinc/RING finger domain, C3HC4 (zinc finger)"/>
    <property type="match status" value="1"/>
</dbReference>
<dbReference type="SMART" id="SM00333">
    <property type="entry name" value="TUDOR"/>
    <property type="match status" value="4"/>
</dbReference>
<keyword evidence="6" id="KW-0812">Transmembrane</keyword>
<evidence type="ECO:0000259" key="8">
    <source>
        <dbReference type="PROSITE" id="PS50304"/>
    </source>
</evidence>
<dbReference type="Pfam" id="PF00567">
    <property type="entry name" value="TUDOR"/>
    <property type="match status" value="4"/>
</dbReference>
<organism evidence="9 10">
    <name type="scientific">Poecilia reticulata</name>
    <name type="common">Guppy</name>
    <name type="synonym">Acanthophacelus reticulatus</name>
    <dbReference type="NCBI Taxonomy" id="8081"/>
    <lineage>
        <taxon>Eukaryota</taxon>
        <taxon>Metazoa</taxon>
        <taxon>Chordata</taxon>
        <taxon>Craniata</taxon>
        <taxon>Vertebrata</taxon>
        <taxon>Euteleostomi</taxon>
        <taxon>Actinopterygii</taxon>
        <taxon>Neopterygii</taxon>
        <taxon>Teleostei</taxon>
        <taxon>Neoteleostei</taxon>
        <taxon>Acanthomorphata</taxon>
        <taxon>Ovalentaria</taxon>
        <taxon>Atherinomorphae</taxon>
        <taxon>Cyprinodontiformes</taxon>
        <taxon>Poeciliidae</taxon>
        <taxon>Poeciliinae</taxon>
        <taxon>Poecilia</taxon>
    </lineage>
</organism>
<accession>A0A3P9MXN2</accession>
<protein>
    <submittedName>
        <fullName evidence="9">Ring finger protein 17</fullName>
    </submittedName>
</protein>
<keyword evidence="1" id="KW-0479">Metal-binding</keyword>
<dbReference type="PANTHER" id="PTHR16442">
    <property type="entry name" value="RING FINGER PROTEIN 17"/>
    <property type="match status" value="1"/>
</dbReference>
<reference evidence="10" key="1">
    <citation type="submission" date="2013-11" db="EMBL/GenBank/DDBJ databases">
        <title>The genomic landscape of the Guanapo guppy.</title>
        <authorList>
            <person name="Kuenstner A."/>
            <person name="Dreyer C."/>
        </authorList>
    </citation>
    <scope>NUCLEOTIDE SEQUENCE</scope>
    <source>
        <strain evidence="10">Guanapo</strain>
    </source>
</reference>
<name>A0A3P9MXN2_POERE</name>
<dbReference type="InterPro" id="IPR013083">
    <property type="entry name" value="Znf_RING/FYVE/PHD"/>
</dbReference>
<evidence type="ECO:0000256" key="1">
    <source>
        <dbReference type="ARBA" id="ARBA00022723"/>
    </source>
</evidence>
<dbReference type="GO" id="GO:0008270">
    <property type="term" value="F:zinc ion binding"/>
    <property type="evidence" value="ECO:0007669"/>
    <property type="project" value="UniProtKB-KW"/>
</dbReference>
<dbReference type="InterPro" id="IPR017907">
    <property type="entry name" value="Znf_RING_CS"/>
</dbReference>
<dbReference type="InterPro" id="IPR035437">
    <property type="entry name" value="SNase_OB-fold_sf"/>
</dbReference>
<evidence type="ECO:0000256" key="5">
    <source>
        <dbReference type="SAM" id="MobiDB-lite"/>
    </source>
</evidence>
<dbReference type="SMART" id="SM00184">
    <property type="entry name" value="RING"/>
    <property type="match status" value="1"/>
</dbReference>
<feature type="domain" description="RING-type" evidence="7">
    <location>
        <begin position="12"/>
        <end position="60"/>
    </location>
</feature>
<dbReference type="STRING" id="8081.ENSPREP00000002018"/>
<feature type="domain" description="Tudor" evidence="8">
    <location>
        <begin position="526"/>
        <end position="584"/>
    </location>
</feature>
<feature type="transmembrane region" description="Helical" evidence="6">
    <location>
        <begin position="170"/>
        <end position="188"/>
    </location>
</feature>
<dbReference type="InterPro" id="IPR001841">
    <property type="entry name" value="Znf_RING"/>
</dbReference>
<dbReference type="Ensembl" id="ENSPRET00000002063.1">
    <property type="protein sequence ID" value="ENSPREP00000002018.1"/>
    <property type="gene ID" value="ENSPREG00000001414.1"/>
</dbReference>
<feature type="domain" description="Tudor" evidence="8">
    <location>
        <begin position="987"/>
        <end position="1044"/>
    </location>
</feature>
<dbReference type="PROSITE" id="PS50089">
    <property type="entry name" value="ZF_RING_2"/>
    <property type="match status" value="1"/>
</dbReference>
<evidence type="ECO:0000256" key="2">
    <source>
        <dbReference type="ARBA" id="ARBA00022771"/>
    </source>
</evidence>
<keyword evidence="10" id="KW-1185">Reference proteome</keyword>